<evidence type="ECO:0000256" key="6">
    <source>
        <dbReference type="PROSITE-ProRule" id="PRU01240"/>
    </source>
</evidence>
<evidence type="ECO:0000256" key="4">
    <source>
        <dbReference type="ARBA" id="ARBA00022801"/>
    </source>
</evidence>
<evidence type="ECO:0000313" key="9">
    <source>
        <dbReference type="EMBL" id="RON24179.1"/>
    </source>
</evidence>
<organism evidence="9 10">
    <name type="scientific">Pseudomonas brassicacearum</name>
    <dbReference type="NCBI Taxonomy" id="930166"/>
    <lineage>
        <taxon>Bacteria</taxon>
        <taxon>Pseudomonadati</taxon>
        <taxon>Pseudomonadota</taxon>
        <taxon>Gammaproteobacteria</taxon>
        <taxon>Pseudomonadales</taxon>
        <taxon>Pseudomonadaceae</taxon>
        <taxon>Pseudomonas</taxon>
    </lineage>
</organism>
<evidence type="ECO:0000256" key="2">
    <source>
        <dbReference type="ARBA" id="ARBA00022670"/>
    </source>
</evidence>
<dbReference type="GO" id="GO:0019867">
    <property type="term" value="C:outer membrane"/>
    <property type="evidence" value="ECO:0007669"/>
    <property type="project" value="InterPro"/>
</dbReference>
<dbReference type="InterPro" id="IPR036852">
    <property type="entry name" value="Peptidase_S8/S53_dom_sf"/>
</dbReference>
<dbReference type="Gene3D" id="2.40.128.130">
    <property type="entry name" value="Autotransporter beta-domain"/>
    <property type="match status" value="1"/>
</dbReference>
<protein>
    <submittedName>
        <fullName evidence="9">Autotransporter outer membrane beta-barrel domain-containing protein</fullName>
    </submittedName>
</protein>
<dbReference type="InterPro" id="IPR023828">
    <property type="entry name" value="Peptidase_S8_Ser-AS"/>
</dbReference>
<feature type="domain" description="Autotransporter" evidence="8">
    <location>
        <begin position="736"/>
        <end position="1015"/>
    </location>
</feature>
<comment type="similarity">
    <text evidence="1 6">Belongs to the peptidase S8 family.</text>
</comment>
<dbReference type="NCBIfam" id="TIGR01414">
    <property type="entry name" value="autotrans_barl"/>
    <property type="match status" value="1"/>
</dbReference>
<dbReference type="Pfam" id="PF03797">
    <property type="entry name" value="Autotransporter"/>
    <property type="match status" value="1"/>
</dbReference>
<feature type="signal peptide" evidence="7">
    <location>
        <begin position="1"/>
        <end position="22"/>
    </location>
</feature>
<dbReference type="Pfam" id="PF00082">
    <property type="entry name" value="Peptidase_S8"/>
    <property type="match status" value="1"/>
</dbReference>
<sequence>MNNKHNTLAVLCALATLGQAHAAPYVESGRSGDPNSWRSAEFNADWGVGAINAQDAYAAGYSGKGVKLGIFDQPVYAQHPEFSGANKVVTLVTSGIREYTDPYIPVKAGDAFRYDGTPTVGYDGKLGAHGTHVGGIAAGSRDGGPMHGVAYNAQIISADNGDPGPEDGIIRGNDGAVYKAGWDALIASGARIINNSWGIGITDRFDLGGRDPAYPHFTVQDAQLQFNEIQPLLGTKPGGAYDGAIAAARSGIVTIFAAGNDYNLNNPDAIAGLGYFIPEIAPNWVTVAALQKNPDLTSPDLYNISSFSSRCGYTASFCVSAPGSKIYSSIIGGTNADNLTTGYANYNGTSMAAPHVAGSMAVLMERFPYMTGAQVASVLRTTATDLGAPGVDALYGWGMINLRKGIDGPGMFVTEQDIPEEFRIQGAYGSSQFVADLPGIGAIIDAGKPTERVCTDVHCGLDVWRNDISGHGGLTKQGIGTLVLTGANTYAGPTLVNQGRLAINGSLASAVTVNDSGILGGNGRIGGLTAKSGGTVAPGNSIGTLQVAGDVTFERGSTYAVELSPTRSDEIVAGGKAIIDNATVSLSLENSPTLLTTSEVKSLLGHRYNILQAAGGIEGRFGAVVPNYLFLGGTLDYSANGIQLAVERNATTFSSVGQTPNQRAVAAAAEQLGAGNALYETLLLSPTANVAQQAFQQLSGEIHPAIGTLLINDSRYLRDAVGERLRERDLFNAAAPTDNRSNAWLKVLGAWGKSDGGHDNASSNSSIGGLLAGVDGLITDNTRLGFVTGYSDSSLSMGDGTHSSASVDSYHLGAYLGHEIDALRLSVGGAYSWHRIDVKRDLQFGDVSGKQKSKRDATTAQLFTEAAYRLDVQPLALEPFANLAYVHLNSDSFTEKGDAAALKGGEDNRDAVLSTLGLRASKAIALSDKQQLELSGTLGWQHNLSSTQSEDHLAFANGNTAFSVQSVSLDRNAAVIGARAGLAVAQDVRLSLDYNGLIGSNEKDHGVGLTLDWQF</sequence>
<dbReference type="Proteomes" id="UP000285636">
    <property type="component" value="Unassembled WGS sequence"/>
</dbReference>
<evidence type="ECO:0000259" key="8">
    <source>
        <dbReference type="PROSITE" id="PS51208"/>
    </source>
</evidence>
<reference evidence="9 10" key="1">
    <citation type="submission" date="2016-10" db="EMBL/GenBank/DDBJ databases">
        <title>Comparative genome analysis of multiple Pseudomonas spp. focuses on biocontrol and plant growth promoting traits.</title>
        <authorList>
            <person name="Tao X.-Y."/>
            <person name="Taylor C.G."/>
        </authorList>
    </citation>
    <scope>NUCLEOTIDE SEQUENCE [LARGE SCALE GENOMIC DNA]</scope>
    <source>
        <strain evidence="9 10">38D7</strain>
    </source>
</reference>
<dbReference type="PANTHER" id="PTHR43806:SF11">
    <property type="entry name" value="CEREVISIN-RELATED"/>
    <property type="match status" value="1"/>
</dbReference>
<dbReference type="InterPro" id="IPR000209">
    <property type="entry name" value="Peptidase_S8/S53_dom"/>
</dbReference>
<dbReference type="InterPro" id="IPR034061">
    <property type="entry name" value="Peptidases_S8_Autotransporter"/>
</dbReference>
<dbReference type="InterPro" id="IPR015500">
    <property type="entry name" value="Peptidase_S8_subtilisin-rel"/>
</dbReference>
<dbReference type="GO" id="GO:0006508">
    <property type="term" value="P:proteolysis"/>
    <property type="evidence" value="ECO:0007669"/>
    <property type="project" value="UniProtKB-KW"/>
</dbReference>
<dbReference type="CDD" id="cd04848">
    <property type="entry name" value="Peptidases_S8_Autotransporter_serine_protease_like"/>
    <property type="match status" value="1"/>
</dbReference>
<dbReference type="InterPro" id="IPR050131">
    <property type="entry name" value="Peptidase_S8_subtilisin-like"/>
</dbReference>
<keyword evidence="3 7" id="KW-0732">Signal</keyword>
<proteinExistence type="inferred from homology"/>
<dbReference type="PROSITE" id="PS00138">
    <property type="entry name" value="SUBTILASE_SER"/>
    <property type="match status" value="1"/>
</dbReference>
<dbReference type="PANTHER" id="PTHR43806">
    <property type="entry name" value="PEPTIDASE S8"/>
    <property type="match status" value="1"/>
</dbReference>
<name>A0A423IFF0_9PSED</name>
<dbReference type="AlphaFoldDB" id="A0A423IFF0"/>
<dbReference type="InterPro" id="IPR006315">
    <property type="entry name" value="OM_autotransptr_brl_dom"/>
</dbReference>
<dbReference type="InterPro" id="IPR036709">
    <property type="entry name" value="Autotransporte_beta_dom_sf"/>
</dbReference>
<evidence type="ECO:0000256" key="3">
    <source>
        <dbReference type="ARBA" id="ARBA00022729"/>
    </source>
</evidence>
<feature type="chain" id="PRO_5018999935" evidence="7">
    <location>
        <begin position="23"/>
        <end position="1015"/>
    </location>
</feature>
<keyword evidence="4 6" id="KW-0378">Hydrolase</keyword>
<dbReference type="SUPFAM" id="SSF103515">
    <property type="entry name" value="Autotransporter"/>
    <property type="match status" value="1"/>
</dbReference>
<dbReference type="SUPFAM" id="SSF52743">
    <property type="entry name" value="Subtilisin-like"/>
    <property type="match status" value="1"/>
</dbReference>
<evidence type="ECO:0000256" key="5">
    <source>
        <dbReference type="ARBA" id="ARBA00022825"/>
    </source>
</evidence>
<dbReference type="PROSITE" id="PS51892">
    <property type="entry name" value="SUBTILASE"/>
    <property type="match status" value="1"/>
</dbReference>
<dbReference type="NCBIfam" id="TIGR02601">
    <property type="entry name" value="autotrns_rpt"/>
    <property type="match status" value="1"/>
</dbReference>
<dbReference type="InterPro" id="IPR005546">
    <property type="entry name" value="Autotransporte_beta"/>
</dbReference>
<dbReference type="PROSITE" id="PS00137">
    <property type="entry name" value="SUBTILASE_HIS"/>
    <property type="match status" value="1"/>
</dbReference>
<dbReference type="InterPro" id="IPR022398">
    <property type="entry name" value="Peptidase_S8_His-AS"/>
</dbReference>
<dbReference type="Pfam" id="PF12951">
    <property type="entry name" value="PATR"/>
    <property type="match status" value="1"/>
</dbReference>
<feature type="active site" description="Charge relay system" evidence="6">
    <location>
        <position position="72"/>
    </location>
</feature>
<keyword evidence="2 6" id="KW-0645">Protease</keyword>
<dbReference type="Gene3D" id="3.40.50.200">
    <property type="entry name" value="Peptidase S8/S53 domain"/>
    <property type="match status" value="1"/>
</dbReference>
<dbReference type="RefSeq" id="WP_123431583.1">
    <property type="nucleotide sequence ID" value="NZ_MOBK01000001.1"/>
</dbReference>
<dbReference type="InterPro" id="IPR013425">
    <property type="entry name" value="Autotrns_rpt"/>
</dbReference>
<dbReference type="EMBL" id="MOBK01000001">
    <property type="protein sequence ID" value="RON24179.1"/>
    <property type="molecule type" value="Genomic_DNA"/>
</dbReference>
<accession>A0A423IFF0</accession>
<evidence type="ECO:0000256" key="7">
    <source>
        <dbReference type="SAM" id="SignalP"/>
    </source>
</evidence>
<evidence type="ECO:0000256" key="1">
    <source>
        <dbReference type="ARBA" id="ARBA00011073"/>
    </source>
</evidence>
<gene>
    <name evidence="9" type="ORF">BK660_00465</name>
</gene>
<evidence type="ECO:0000313" key="10">
    <source>
        <dbReference type="Proteomes" id="UP000285636"/>
    </source>
</evidence>
<dbReference type="GO" id="GO:0004252">
    <property type="term" value="F:serine-type endopeptidase activity"/>
    <property type="evidence" value="ECO:0007669"/>
    <property type="project" value="UniProtKB-UniRule"/>
</dbReference>
<feature type="active site" description="Charge relay system" evidence="6">
    <location>
        <position position="350"/>
    </location>
</feature>
<dbReference type="SMART" id="SM00869">
    <property type="entry name" value="Autotransporter"/>
    <property type="match status" value="1"/>
</dbReference>
<dbReference type="PRINTS" id="PR00723">
    <property type="entry name" value="SUBTILISIN"/>
</dbReference>
<comment type="caution">
    <text evidence="9">The sequence shown here is derived from an EMBL/GenBank/DDBJ whole genome shotgun (WGS) entry which is preliminary data.</text>
</comment>
<feature type="active site" description="Charge relay system" evidence="6">
    <location>
        <position position="129"/>
    </location>
</feature>
<keyword evidence="5 6" id="KW-0720">Serine protease</keyword>
<dbReference type="PROSITE" id="PS51208">
    <property type="entry name" value="AUTOTRANSPORTER"/>
    <property type="match status" value="1"/>
</dbReference>